<dbReference type="AlphaFoldDB" id="A0A931DBV2"/>
<reference evidence="2" key="1">
    <citation type="submission" date="2020-11" db="EMBL/GenBank/DDBJ databases">
        <title>Sequencing the genomes of 1000 actinobacteria strains.</title>
        <authorList>
            <person name="Klenk H.-P."/>
        </authorList>
    </citation>
    <scope>NUCLEOTIDE SEQUENCE</scope>
    <source>
        <strain evidence="2">DSM 26152</strain>
    </source>
</reference>
<accession>A0A931DBV2</accession>
<evidence type="ECO:0000256" key="1">
    <source>
        <dbReference type="SAM" id="Phobius"/>
    </source>
</evidence>
<feature type="transmembrane region" description="Helical" evidence="1">
    <location>
        <begin position="36"/>
        <end position="61"/>
    </location>
</feature>
<feature type="transmembrane region" description="Helical" evidence="1">
    <location>
        <begin position="112"/>
        <end position="130"/>
    </location>
</feature>
<feature type="transmembrane region" description="Helical" evidence="1">
    <location>
        <begin position="136"/>
        <end position="154"/>
    </location>
</feature>
<proteinExistence type="predicted"/>
<name>A0A931DBV2_9MICC</name>
<dbReference type="Proteomes" id="UP000625033">
    <property type="component" value="Unassembled WGS sequence"/>
</dbReference>
<evidence type="ECO:0000313" key="3">
    <source>
        <dbReference type="Proteomes" id="UP000625033"/>
    </source>
</evidence>
<keyword evidence="1" id="KW-0812">Transmembrane</keyword>
<dbReference type="RefSeq" id="WP_196835861.1">
    <property type="nucleotide sequence ID" value="NZ_JADOTZ010000001.1"/>
</dbReference>
<protein>
    <submittedName>
        <fullName evidence="2">Uncharacterized protein</fullName>
    </submittedName>
</protein>
<comment type="caution">
    <text evidence="2">The sequence shown here is derived from an EMBL/GenBank/DDBJ whole genome shotgun (WGS) entry which is preliminary data.</text>
</comment>
<feature type="transmembrane region" description="Helical" evidence="1">
    <location>
        <begin position="68"/>
        <end position="85"/>
    </location>
</feature>
<gene>
    <name evidence="2" type="ORF">IW252_001333</name>
</gene>
<organism evidence="2 3">
    <name type="scientific">Zhihengliuella flava</name>
    <dbReference type="NCBI Taxonomy" id="1285193"/>
    <lineage>
        <taxon>Bacteria</taxon>
        <taxon>Bacillati</taxon>
        <taxon>Actinomycetota</taxon>
        <taxon>Actinomycetes</taxon>
        <taxon>Micrococcales</taxon>
        <taxon>Micrococcaceae</taxon>
        <taxon>Zhihengliuella</taxon>
    </lineage>
</organism>
<sequence>MMTDARYAARLLWVFGAGMALTWALTAAAFSNLLPLAALGVSLTVVQLAVNLVTAGAAFLITRARKDLSGVAVLQLIIALVVSFVEISVDATHTWYFAVGLLIWAFTLKDLWMALGASAAVAVAAFVLAVPTQLRVLPLVIAVAAGVVILAGVARRLTAPRSAPQA</sequence>
<evidence type="ECO:0000313" key="2">
    <source>
        <dbReference type="EMBL" id="MBG6084566.1"/>
    </source>
</evidence>
<dbReference type="EMBL" id="JADOTZ010000001">
    <property type="protein sequence ID" value="MBG6084566.1"/>
    <property type="molecule type" value="Genomic_DNA"/>
</dbReference>
<keyword evidence="1" id="KW-1133">Transmembrane helix</keyword>
<feature type="transmembrane region" description="Helical" evidence="1">
    <location>
        <begin position="12"/>
        <end position="30"/>
    </location>
</feature>
<keyword evidence="1" id="KW-0472">Membrane</keyword>
<keyword evidence="3" id="KW-1185">Reference proteome</keyword>